<dbReference type="GO" id="GO:0015174">
    <property type="term" value="F:basic amino acid transmembrane transporter activity"/>
    <property type="evidence" value="ECO:0007669"/>
    <property type="project" value="TreeGrafter"/>
</dbReference>
<reference evidence="9 10" key="1">
    <citation type="submission" date="2019-09" db="EMBL/GenBank/DDBJ databases">
        <authorList>
            <person name="Brejova B."/>
        </authorList>
    </citation>
    <scope>NUCLEOTIDE SEQUENCE [LARGE SCALE GENOMIC DNA]</scope>
</reference>
<keyword evidence="4 8" id="KW-0472">Membrane</keyword>
<evidence type="ECO:0000313" key="9">
    <source>
        <dbReference type="EMBL" id="VVT46090.1"/>
    </source>
</evidence>
<evidence type="ECO:0000256" key="4">
    <source>
        <dbReference type="ARBA" id="ARBA00023136"/>
    </source>
</evidence>
<evidence type="ECO:0000256" key="3">
    <source>
        <dbReference type="ARBA" id="ARBA00022989"/>
    </source>
</evidence>
<dbReference type="FunFam" id="1.20.1280.290:FF:000009">
    <property type="entry name" value="PQ loop repeat family protein"/>
    <property type="match status" value="1"/>
</dbReference>
<dbReference type="Pfam" id="PF04193">
    <property type="entry name" value="PQ-loop"/>
    <property type="match status" value="2"/>
</dbReference>
<protein>
    <submittedName>
        <fullName evidence="9">Uncharacterized protein</fullName>
    </submittedName>
</protein>
<evidence type="ECO:0000313" key="10">
    <source>
        <dbReference type="Proteomes" id="UP000398389"/>
    </source>
</evidence>
<evidence type="ECO:0000256" key="1">
    <source>
        <dbReference type="ARBA" id="ARBA00004141"/>
    </source>
</evidence>
<accession>A0A5E8B9W3</accession>
<comment type="catalytic activity">
    <reaction evidence="6">
        <text>L-histidine(out) + L-arginine(in) = L-histidine(in) + L-arginine(out)</text>
        <dbReference type="Rhea" id="RHEA:71063"/>
        <dbReference type="ChEBI" id="CHEBI:32682"/>
        <dbReference type="ChEBI" id="CHEBI:57595"/>
    </reaction>
</comment>
<gene>
    <name evidence="9" type="ORF">SAPINGB_P001041</name>
</gene>
<evidence type="ECO:0000256" key="5">
    <source>
        <dbReference type="ARBA" id="ARBA00038039"/>
    </source>
</evidence>
<feature type="transmembrane region" description="Helical" evidence="8">
    <location>
        <begin position="42"/>
        <end position="63"/>
    </location>
</feature>
<dbReference type="InterPro" id="IPR051415">
    <property type="entry name" value="LAAT-1"/>
</dbReference>
<dbReference type="Proteomes" id="UP000398389">
    <property type="component" value="Unassembled WGS sequence"/>
</dbReference>
<comment type="subcellular location">
    <subcellularLocation>
        <location evidence="1">Membrane</location>
        <topology evidence="1">Multi-pass membrane protein</topology>
    </subcellularLocation>
</comment>
<dbReference type="PANTHER" id="PTHR16201">
    <property type="entry name" value="SEVEN TRANSMEMBRANE PROTEIN 1-RELATED"/>
    <property type="match status" value="1"/>
</dbReference>
<evidence type="ECO:0000256" key="6">
    <source>
        <dbReference type="ARBA" id="ARBA00050768"/>
    </source>
</evidence>
<feature type="transmembrane region" description="Helical" evidence="8">
    <location>
        <begin position="351"/>
        <end position="371"/>
    </location>
</feature>
<dbReference type="OrthoDB" id="8048523at2759"/>
<feature type="transmembrane region" description="Helical" evidence="8">
    <location>
        <begin position="312"/>
        <end position="331"/>
    </location>
</feature>
<evidence type="ECO:0000256" key="8">
    <source>
        <dbReference type="SAM" id="Phobius"/>
    </source>
</evidence>
<dbReference type="Gene3D" id="1.20.1280.290">
    <property type="match status" value="2"/>
</dbReference>
<sequence>MEPLATYFHCPLTDKTGTPLVQWIARYTGSCVYGTESTLSWVFGYISLICWLGAQLPQIVTNYRNGSVEGLSLGLVFNWFLGDFTNFVGCVLTHQLPFQTLLALYYICVDLVLGGQFYYYTRPKKQRFHLHNHSHVQRHKKHKKHAHVAAEDEMEALLSPETSLSTETATTTQSMNIPSNQAVNVPPHEPPSVTYDCPISNSGSYPFKNSSTVSLKALLTSSFVSSFSKVRGAPLYAPSQEDAFDNTTITQVSSNNNNIIKTLSTGFFSILAIKSETIGFIFAWTCTCCYLMSRIPQIYTNYRRKSTSGTSILLFLAALTGNTTYTLSILLSPAARGPGCWDFLKNELPFLLGSAGTIMFDVTIFLQWILYMDNKTAVELDEEKKCSSVIDAAGDVSPSMMISREHHAETQSAGSTKKITAGSTSPALYSESPMTQEALRIVAQRDLNVASESTPLSGSPPHGSYNSL</sequence>
<dbReference type="SMART" id="SM00679">
    <property type="entry name" value="CTNS"/>
    <property type="match status" value="2"/>
</dbReference>
<dbReference type="PANTHER" id="PTHR16201:SF34">
    <property type="entry name" value="LYSOSOMAL AMINO ACID TRANSPORTER 1"/>
    <property type="match status" value="1"/>
</dbReference>
<evidence type="ECO:0000256" key="7">
    <source>
        <dbReference type="SAM" id="MobiDB-lite"/>
    </source>
</evidence>
<dbReference type="GO" id="GO:0034488">
    <property type="term" value="P:basic amino acid transmembrane export from vacuole"/>
    <property type="evidence" value="ECO:0007669"/>
    <property type="project" value="TreeGrafter"/>
</dbReference>
<name>A0A5E8B9W3_9ASCO</name>
<feature type="compositionally biased region" description="Polar residues" evidence="7">
    <location>
        <begin position="410"/>
        <end position="431"/>
    </location>
</feature>
<keyword evidence="2 8" id="KW-0812">Transmembrane</keyword>
<keyword evidence="10" id="KW-1185">Reference proteome</keyword>
<comment type="similarity">
    <text evidence="5">Belongs to the laat-1 family.</text>
</comment>
<feature type="region of interest" description="Disordered" evidence="7">
    <location>
        <begin position="405"/>
        <end position="431"/>
    </location>
</feature>
<keyword evidence="3 8" id="KW-1133">Transmembrane helix</keyword>
<dbReference type="InterPro" id="IPR006603">
    <property type="entry name" value="PQ-loop_rpt"/>
</dbReference>
<dbReference type="GeneID" id="43579864"/>
<organism evidence="9 10">
    <name type="scientific">Magnusiomyces paraingens</name>
    <dbReference type="NCBI Taxonomy" id="2606893"/>
    <lineage>
        <taxon>Eukaryota</taxon>
        <taxon>Fungi</taxon>
        <taxon>Dikarya</taxon>
        <taxon>Ascomycota</taxon>
        <taxon>Saccharomycotina</taxon>
        <taxon>Dipodascomycetes</taxon>
        <taxon>Dipodascales</taxon>
        <taxon>Dipodascaceae</taxon>
        <taxon>Magnusiomyces</taxon>
    </lineage>
</organism>
<dbReference type="EMBL" id="CABVLU010000001">
    <property type="protein sequence ID" value="VVT46090.1"/>
    <property type="molecule type" value="Genomic_DNA"/>
</dbReference>
<proteinExistence type="inferred from homology"/>
<dbReference type="RefSeq" id="XP_031851655.1">
    <property type="nucleotide sequence ID" value="XM_031995764.1"/>
</dbReference>
<feature type="transmembrane region" description="Helical" evidence="8">
    <location>
        <begin position="102"/>
        <end position="120"/>
    </location>
</feature>
<dbReference type="GO" id="GO:0000329">
    <property type="term" value="C:fungal-type vacuole membrane"/>
    <property type="evidence" value="ECO:0007669"/>
    <property type="project" value="TreeGrafter"/>
</dbReference>
<dbReference type="AlphaFoldDB" id="A0A5E8B9W3"/>
<evidence type="ECO:0000256" key="2">
    <source>
        <dbReference type="ARBA" id="ARBA00022692"/>
    </source>
</evidence>
<feature type="transmembrane region" description="Helical" evidence="8">
    <location>
        <begin position="75"/>
        <end position="96"/>
    </location>
</feature>